<evidence type="ECO:0000313" key="4">
    <source>
        <dbReference type="Proteomes" id="UP000013569"/>
    </source>
</evidence>
<evidence type="ECO:0000256" key="2">
    <source>
        <dbReference type="SAM" id="Phobius"/>
    </source>
</evidence>
<dbReference type="AlphaFoldDB" id="R7YED6"/>
<sequence>MTDRRATDSDSTASTDSDPDQPASERTTPTVLEQIGGVSGLVYSTVPVVVFVPVNSFVDLRTAIYAALGVAALLFVVRLVRREPLTPAISGLLGVAICVFIADRVGDAKGYFLFGIWSTLFYAIVFAVSILVRWPLIGVAWHLVNGEGSSWRKQRSILRAYDIATALWALLFAARYLTQSELYDDGATGWLAFTRIAMGWPLTALVVLATILLVRRAQRAEAARADASADAEITARSA</sequence>
<dbReference type="Proteomes" id="UP000013569">
    <property type="component" value="Unassembled WGS sequence"/>
</dbReference>
<dbReference type="EMBL" id="AQPW01000002">
    <property type="protein sequence ID" value="EON34348.1"/>
    <property type="molecule type" value="Genomic_DNA"/>
</dbReference>
<feature type="transmembrane region" description="Helical" evidence="2">
    <location>
        <begin position="114"/>
        <end position="136"/>
    </location>
</feature>
<proteinExistence type="predicted"/>
<dbReference type="OrthoDB" id="5244221at2"/>
<protein>
    <recommendedName>
        <fullName evidence="5">DUF3159 domain-containing protein</fullName>
    </recommendedName>
</protein>
<dbReference type="Pfam" id="PF11361">
    <property type="entry name" value="DUF3159"/>
    <property type="match status" value="1"/>
</dbReference>
<feature type="transmembrane region" description="Helical" evidence="2">
    <location>
        <begin position="62"/>
        <end position="80"/>
    </location>
</feature>
<feature type="region of interest" description="Disordered" evidence="1">
    <location>
        <begin position="1"/>
        <end position="29"/>
    </location>
</feature>
<keyword evidence="2" id="KW-1133">Transmembrane helix</keyword>
<feature type="transmembrane region" description="Helical" evidence="2">
    <location>
        <begin position="190"/>
        <end position="214"/>
    </location>
</feature>
<feature type="transmembrane region" description="Helical" evidence="2">
    <location>
        <begin position="85"/>
        <end position="102"/>
    </location>
</feature>
<feature type="transmembrane region" description="Helical" evidence="2">
    <location>
        <begin position="157"/>
        <end position="178"/>
    </location>
</feature>
<keyword evidence="2" id="KW-0812">Transmembrane</keyword>
<accession>R7YED6</accession>
<dbReference type="PATRIC" id="fig|1316928.3.peg.413"/>
<name>R7YED6_9ACTN</name>
<keyword evidence="2" id="KW-0472">Membrane</keyword>
<dbReference type="RefSeq" id="WP_010840890.1">
    <property type="nucleotide sequence ID" value="NZ_AQPW01000002.1"/>
</dbReference>
<dbReference type="InterPro" id="IPR016566">
    <property type="entry name" value="UCP010219"/>
</dbReference>
<evidence type="ECO:0000256" key="1">
    <source>
        <dbReference type="SAM" id="MobiDB-lite"/>
    </source>
</evidence>
<reference evidence="3 4" key="1">
    <citation type="journal article" date="2013" name="Genome Announc.">
        <title>Draft Genome Sequence of a Benzothiophene-Desulfurizing Bacterium, Gordona terrae Strain C-6.</title>
        <authorList>
            <person name="Wang W."/>
            <person name="Ma T."/>
            <person name="Ren Y."/>
            <person name="Li G."/>
        </authorList>
    </citation>
    <scope>NUCLEOTIDE SEQUENCE [LARGE SCALE GENOMIC DNA]</scope>
    <source>
        <strain evidence="3 4">C-6</strain>
    </source>
</reference>
<organism evidence="3 4">
    <name type="scientific">Gordonia terrae C-6</name>
    <dbReference type="NCBI Taxonomy" id="1316928"/>
    <lineage>
        <taxon>Bacteria</taxon>
        <taxon>Bacillati</taxon>
        <taxon>Actinomycetota</taxon>
        <taxon>Actinomycetes</taxon>
        <taxon>Mycobacteriales</taxon>
        <taxon>Gordoniaceae</taxon>
        <taxon>Gordonia</taxon>
    </lineage>
</organism>
<comment type="caution">
    <text evidence="3">The sequence shown here is derived from an EMBL/GenBank/DDBJ whole genome shotgun (WGS) entry which is preliminary data.</text>
</comment>
<gene>
    <name evidence="3" type="ORF">GTC6_02035</name>
</gene>
<dbReference type="PIRSF" id="PIRSF010219">
    <property type="entry name" value="UCP010219"/>
    <property type="match status" value="1"/>
</dbReference>
<evidence type="ECO:0008006" key="5">
    <source>
        <dbReference type="Google" id="ProtNLM"/>
    </source>
</evidence>
<evidence type="ECO:0000313" key="3">
    <source>
        <dbReference type="EMBL" id="EON34348.1"/>
    </source>
</evidence>